<dbReference type="EMBL" id="JADCUA010000043">
    <property type="protein sequence ID" value="KAH9829102.1"/>
    <property type="molecule type" value="Genomic_DNA"/>
</dbReference>
<dbReference type="RefSeq" id="XP_047772620.1">
    <property type="nucleotide sequence ID" value="XM_047928185.1"/>
</dbReference>
<comment type="subcellular location">
    <subcellularLocation>
        <location evidence="1">Membrane</location>
        <topology evidence="1">Multi-pass membrane protein</topology>
    </subcellularLocation>
</comment>
<keyword evidence="8" id="KW-1185">Reference proteome</keyword>
<dbReference type="InterPro" id="IPR001958">
    <property type="entry name" value="Tet-R_TetA/multi-R_MdtG-like"/>
</dbReference>
<comment type="caution">
    <text evidence="7">The sequence shown here is derived from an EMBL/GenBank/DDBJ whole genome shotgun (WGS) entry which is preliminary data.</text>
</comment>
<evidence type="ECO:0000256" key="4">
    <source>
        <dbReference type="ARBA" id="ARBA00023136"/>
    </source>
</evidence>
<evidence type="ECO:0000256" key="5">
    <source>
        <dbReference type="SAM" id="Phobius"/>
    </source>
</evidence>
<feature type="transmembrane region" description="Helical" evidence="5">
    <location>
        <begin position="52"/>
        <end position="74"/>
    </location>
</feature>
<dbReference type="PRINTS" id="PR01035">
    <property type="entry name" value="TCRTETA"/>
</dbReference>
<evidence type="ECO:0000313" key="7">
    <source>
        <dbReference type="EMBL" id="KAH9829102.1"/>
    </source>
</evidence>
<evidence type="ECO:0000256" key="3">
    <source>
        <dbReference type="ARBA" id="ARBA00022989"/>
    </source>
</evidence>
<keyword evidence="3 5" id="KW-1133">Transmembrane helix</keyword>
<reference evidence="7 8" key="1">
    <citation type="journal article" date="2021" name="Environ. Microbiol.">
        <title>Gene family expansions and transcriptome signatures uncover fungal adaptations to wood decay.</title>
        <authorList>
            <person name="Hage H."/>
            <person name="Miyauchi S."/>
            <person name="Viragh M."/>
            <person name="Drula E."/>
            <person name="Min B."/>
            <person name="Chaduli D."/>
            <person name="Navarro D."/>
            <person name="Favel A."/>
            <person name="Norest M."/>
            <person name="Lesage-Meessen L."/>
            <person name="Balint B."/>
            <person name="Merenyi Z."/>
            <person name="de Eugenio L."/>
            <person name="Morin E."/>
            <person name="Martinez A.T."/>
            <person name="Baldrian P."/>
            <person name="Stursova M."/>
            <person name="Martinez M.J."/>
            <person name="Novotny C."/>
            <person name="Magnuson J.K."/>
            <person name="Spatafora J.W."/>
            <person name="Maurice S."/>
            <person name="Pangilinan J."/>
            <person name="Andreopoulos W."/>
            <person name="LaButti K."/>
            <person name="Hundley H."/>
            <person name="Na H."/>
            <person name="Kuo A."/>
            <person name="Barry K."/>
            <person name="Lipzen A."/>
            <person name="Henrissat B."/>
            <person name="Riley R."/>
            <person name="Ahrendt S."/>
            <person name="Nagy L.G."/>
            <person name="Grigoriev I.V."/>
            <person name="Martin F."/>
            <person name="Rosso M.N."/>
        </authorList>
    </citation>
    <scope>NUCLEOTIDE SEQUENCE [LARGE SCALE GENOMIC DNA]</scope>
    <source>
        <strain evidence="7 8">CIRM-BRFM 1785</strain>
    </source>
</reference>
<evidence type="ECO:0000256" key="2">
    <source>
        <dbReference type="ARBA" id="ARBA00022692"/>
    </source>
</evidence>
<keyword evidence="2 5" id="KW-0812">Transmembrane</keyword>
<name>A0ABQ8JXY4_9APHY</name>
<feature type="transmembrane region" description="Helical" evidence="5">
    <location>
        <begin position="12"/>
        <end position="32"/>
    </location>
</feature>
<organism evidence="7 8">
    <name type="scientific">Rhodofomes roseus</name>
    <dbReference type="NCBI Taxonomy" id="34475"/>
    <lineage>
        <taxon>Eukaryota</taxon>
        <taxon>Fungi</taxon>
        <taxon>Dikarya</taxon>
        <taxon>Basidiomycota</taxon>
        <taxon>Agaricomycotina</taxon>
        <taxon>Agaricomycetes</taxon>
        <taxon>Polyporales</taxon>
        <taxon>Rhodofomes</taxon>
    </lineage>
</organism>
<dbReference type="GeneID" id="72008917"/>
<gene>
    <name evidence="7" type="ORF">C8Q71DRAFT_863545</name>
</gene>
<dbReference type="Proteomes" id="UP000814176">
    <property type="component" value="Unassembled WGS sequence"/>
</dbReference>
<proteinExistence type="predicted"/>
<sequence length="187" mass="20443">MSSSLEQDVPSILHLVFIGNCVLMIAIAFYAFDWCIRVGREVDLIWSRGYSLVSALYGLLEVSTALYLGLSATQNLVYMDCKLTTVEPRVPEEIALQAITASYDAVIAVIATLRFRAINGGDWRLSAVVFLLFILRSAYQLFECINIRATDVPPPVGCVDGVASTAIEPFVSAASLHLVAGLTTRFF</sequence>
<feature type="domain" description="DUF6533" evidence="6">
    <location>
        <begin position="21"/>
        <end position="57"/>
    </location>
</feature>
<evidence type="ECO:0000256" key="1">
    <source>
        <dbReference type="ARBA" id="ARBA00004141"/>
    </source>
</evidence>
<evidence type="ECO:0000259" key="6">
    <source>
        <dbReference type="Pfam" id="PF20151"/>
    </source>
</evidence>
<protein>
    <recommendedName>
        <fullName evidence="6">DUF6533 domain-containing protein</fullName>
    </recommendedName>
</protein>
<dbReference type="Pfam" id="PF20151">
    <property type="entry name" value="DUF6533"/>
    <property type="match status" value="1"/>
</dbReference>
<dbReference type="InterPro" id="IPR045340">
    <property type="entry name" value="DUF6533"/>
</dbReference>
<accession>A0ABQ8JXY4</accession>
<keyword evidence="4 5" id="KW-0472">Membrane</keyword>
<evidence type="ECO:0000313" key="8">
    <source>
        <dbReference type="Proteomes" id="UP000814176"/>
    </source>
</evidence>